<dbReference type="InterPro" id="IPR044019">
    <property type="entry name" value="Cyanophycin_syn_N"/>
</dbReference>
<evidence type="ECO:0000256" key="2">
    <source>
        <dbReference type="ARBA" id="ARBA00004752"/>
    </source>
</evidence>
<evidence type="ECO:0000256" key="4">
    <source>
        <dbReference type="ARBA" id="ARBA00011738"/>
    </source>
</evidence>
<dbReference type="NCBIfam" id="NF010623">
    <property type="entry name" value="PRK14016.1"/>
    <property type="match status" value="1"/>
</dbReference>
<evidence type="ECO:0000256" key="7">
    <source>
        <dbReference type="ARBA" id="ARBA00022036"/>
    </source>
</evidence>
<dbReference type="InterPro" id="IPR011761">
    <property type="entry name" value="ATP-grasp"/>
</dbReference>
<comment type="pathway">
    <text evidence="2">Cell wall biogenesis; peptidoglycan biosynthesis.</text>
</comment>
<feature type="domain" description="ATP-grasp" evidence="15">
    <location>
        <begin position="218"/>
        <end position="470"/>
    </location>
</feature>
<comment type="caution">
    <text evidence="16">The sequence shown here is derived from an EMBL/GenBank/DDBJ whole genome shotgun (WGS) entry which is preliminary data.</text>
</comment>
<dbReference type="GO" id="GO:0005524">
    <property type="term" value="F:ATP binding"/>
    <property type="evidence" value="ECO:0007669"/>
    <property type="project" value="UniProtKB-UniRule"/>
</dbReference>
<dbReference type="Pfam" id="PF08245">
    <property type="entry name" value="Mur_ligase_M"/>
    <property type="match status" value="1"/>
</dbReference>
<evidence type="ECO:0000256" key="14">
    <source>
        <dbReference type="PROSITE-ProRule" id="PRU00409"/>
    </source>
</evidence>
<comment type="subunit">
    <text evidence="4">Homodimer.</text>
</comment>
<evidence type="ECO:0000256" key="5">
    <source>
        <dbReference type="ARBA" id="ARBA00012968"/>
    </source>
</evidence>
<evidence type="ECO:0000259" key="15">
    <source>
        <dbReference type="PROSITE" id="PS50975"/>
    </source>
</evidence>
<dbReference type="Gene3D" id="3.30.470.20">
    <property type="entry name" value="ATP-grasp fold, B domain"/>
    <property type="match status" value="2"/>
</dbReference>
<accession>A0A0D1APS7</accession>
<keyword evidence="10 14" id="KW-0067">ATP-binding</keyword>
<dbReference type="SUPFAM" id="SSF53623">
    <property type="entry name" value="MurD-like peptide ligases, catalytic domain"/>
    <property type="match status" value="1"/>
</dbReference>
<evidence type="ECO:0000256" key="9">
    <source>
        <dbReference type="ARBA" id="ARBA00022741"/>
    </source>
</evidence>
<dbReference type="Gene3D" id="3.40.1190.10">
    <property type="entry name" value="Mur-like, catalytic domain"/>
    <property type="match status" value="1"/>
</dbReference>
<dbReference type="Gene3D" id="3.90.190.20">
    <property type="entry name" value="Mur ligase, C-terminal domain"/>
    <property type="match status" value="1"/>
</dbReference>
<dbReference type="InterPro" id="IPR036615">
    <property type="entry name" value="Mur_ligase_C_dom_sf"/>
</dbReference>
<proteinExistence type="inferred from homology"/>
<dbReference type="InterPro" id="IPR013815">
    <property type="entry name" value="ATP_grasp_subdomain_1"/>
</dbReference>
<dbReference type="InterPro" id="IPR011810">
    <property type="entry name" value="Cya_phycin_syn"/>
</dbReference>
<dbReference type="Gene3D" id="3.30.1490.20">
    <property type="entry name" value="ATP-grasp fold, A domain"/>
    <property type="match status" value="1"/>
</dbReference>
<comment type="catalytic activity">
    <reaction evidence="12">
        <text>[L-4-(L-arginin-2-N-yl)aspartate](n)-L-aspartate + L-arginine + ATP = [L-4-(L-arginin-2-N-yl)aspartate](n+1) + ADP + phosphate + H(+)</text>
        <dbReference type="Rhea" id="RHEA:23888"/>
        <dbReference type="Rhea" id="RHEA-COMP:13732"/>
        <dbReference type="Rhea" id="RHEA-COMP:13733"/>
        <dbReference type="ChEBI" id="CHEBI:15378"/>
        <dbReference type="ChEBI" id="CHEBI:30616"/>
        <dbReference type="ChEBI" id="CHEBI:32682"/>
        <dbReference type="ChEBI" id="CHEBI:43474"/>
        <dbReference type="ChEBI" id="CHEBI:137986"/>
        <dbReference type="ChEBI" id="CHEBI:137990"/>
        <dbReference type="ChEBI" id="CHEBI:456216"/>
        <dbReference type="EC" id="6.3.2.30"/>
    </reaction>
</comment>
<dbReference type="HOGENOM" id="CLU_016806_0_0_9"/>
<dbReference type="GO" id="GO:0071160">
    <property type="term" value="F:cyanophycin synthetase activity (L-aspartate-adding)"/>
    <property type="evidence" value="ECO:0007669"/>
    <property type="project" value="UniProtKB-EC"/>
</dbReference>
<sequence>MKIEDIRVFEGRNIYSHKKCIRMNVDLEGYSNISSKEIEGFNETLLNYVPELREHCCCVGRKGGFVERLYEGTYLSHICEHVIIALQNRIGIDVSYGKAREIQEEKYYIIYQYKYKNMAIECGKIAVNLINNIINGKKYNMKIKTKELICLLKAEELGPSTSAIIQEAKKRSIPVTKIGEDSMFQLGYGIKGKTIEATICNSTSAVSVDIACDKLLSKNILIDQCIPVAEGYKVKNYIDLLFKAEKLGYPVVLKPRFGNQGKGVVVNIKNQKDLVNAYSIINKKFQDIMIEKYINGKDYRACVVDGKVVAVAQRIPPYIIGNGKDSIYELIKELNRDERRGYGHEKPLTKVKIDKDLKNNINKEGYTLGYILPKGYKLELRHNANLSTGGVAIDCTDLICNETKEVCERVAKAIGLNICGIDICCSDISQPLNDNEGIMEVNAAPGIRMHQYPYKGESRNVAKAIVDMMFKEDNGTIPIISITGTNGKTTTTRLIAHTLSLLGKKVGMTTTGGIYINNKCIDKGDTTGYYSARTVLTNKEVEVAVLELARGGLIKAGLPYDLADVGVITNITEDHLGLGGINTLEDMAYVKSLVGEAVKKDGYVVINADDKASLNIIDRMTSKIILFTKNKNNPIVSKYLNNKNLIVYLEENIIYLQNLNENKEIINVNKAPITLGGKLTYNIENIMASIAALIALGLDINTIREGLESFTNEEQNPGRFNMYNVHGTNVILDYGHNIEGYKVVLESVKKIDHKRIIGVIGVPGDRTNSSTLKVGNICGENFDYIYVKEDRDKRGREHGEIAGLLKKGILEMGFKNSKLDIILDEEEALKKAIEFSEPGDLVIMFFEEFEPAANIVKNKIKKGKLTKSETALA</sequence>
<dbReference type="OrthoDB" id="9803907at2"/>
<dbReference type="InterPro" id="IPR013221">
    <property type="entry name" value="Mur_ligase_cen"/>
</dbReference>
<evidence type="ECO:0000256" key="12">
    <source>
        <dbReference type="ARBA" id="ARBA00048094"/>
    </source>
</evidence>
<dbReference type="PANTHER" id="PTHR23135">
    <property type="entry name" value="MUR LIGASE FAMILY MEMBER"/>
    <property type="match status" value="1"/>
</dbReference>
<dbReference type="Pfam" id="PF08443">
    <property type="entry name" value="RimK"/>
    <property type="match status" value="2"/>
</dbReference>
<dbReference type="Proteomes" id="UP000032250">
    <property type="component" value="Unassembled WGS sequence"/>
</dbReference>
<evidence type="ECO:0000256" key="6">
    <source>
        <dbReference type="ARBA" id="ARBA00013005"/>
    </source>
</evidence>
<gene>
    <name evidence="16" type="ORF">N495_00615</name>
</gene>
<evidence type="ECO:0000313" key="17">
    <source>
        <dbReference type="Proteomes" id="UP000032250"/>
    </source>
</evidence>
<dbReference type="EC" id="6.3.2.29" evidence="6"/>
<dbReference type="InterPro" id="IPR036565">
    <property type="entry name" value="Mur-like_cat_sf"/>
</dbReference>
<evidence type="ECO:0000256" key="13">
    <source>
        <dbReference type="ARBA" id="ARBA00048425"/>
    </source>
</evidence>
<dbReference type="PANTHER" id="PTHR23135:SF18">
    <property type="entry name" value="CYANOPHYCIN SYNTHETASE"/>
    <property type="match status" value="1"/>
</dbReference>
<dbReference type="InterPro" id="IPR013651">
    <property type="entry name" value="ATP-grasp_RimK-type"/>
</dbReference>
<dbReference type="PROSITE" id="PS50975">
    <property type="entry name" value="ATP_GRASP"/>
    <property type="match status" value="1"/>
</dbReference>
<dbReference type="GO" id="GO:0046872">
    <property type="term" value="F:metal ion binding"/>
    <property type="evidence" value="ECO:0007669"/>
    <property type="project" value="InterPro"/>
</dbReference>
<evidence type="ECO:0000256" key="8">
    <source>
        <dbReference type="ARBA" id="ARBA00022598"/>
    </source>
</evidence>
<dbReference type="AlphaFoldDB" id="A0A0D1APS7"/>
<dbReference type="GO" id="GO:0071161">
    <property type="term" value="F:cyanophycin synthetase activity (L-arginine-adding)"/>
    <property type="evidence" value="ECO:0007669"/>
    <property type="project" value="UniProtKB-EC"/>
</dbReference>
<evidence type="ECO:0000313" key="16">
    <source>
        <dbReference type="EMBL" id="KIS25114.1"/>
    </source>
</evidence>
<comment type="function">
    <text evidence="1">Catalyzes the ATP-dependent polymerization of arginine and aspartate to multi-L-arginyl-poly-L-aspartic acid (cyanophycin; a water-insoluble reserve polymer).</text>
</comment>
<dbReference type="NCBIfam" id="TIGR02068">
    <property type="entry name" value="cya_phycin_syn"/>
    <property type="match status" value="1"/>
</dbReference>
<dbReference type="PATRIC" id="fig|1379739.3.peg.422"/>
<keyword evidence="9 14" id="KW-0547">Nucleotide-binding</keyword>
<dbReference type="Pfam" id="PF02875">
    <property type="entry name" value="Mur_ligase_C"/>
    <property type="match status" value="1"/>
</dbReference>
<dbReference type="Pfam" id="PF18921">
    <property type="entry name" value="Cyanophycin_syn"/>
    <property type="match status" value="1"/>
</dbReference>
<evidence type="ECO:0000256" key="10">
    <source>
        <dbReference type="ARBA" id="ARBA00022840"/>
    </source>
</evidence>
<name>A0A0D1APS7_CLOBO</name>
<comment type="catalytic activity">
    <reaction evidence="13">
        <text>[L-4-(L-arginin-2-N-yl)aspartate](n) + L-aspartate + ATP = [L-4-(L-arginin-2-N-yl)aspartate](n)-L-aspartate + ADP + phosphate + H(+)</text>
        <dbReference type="Rhea" id="RHEA:13277"/>
        <dbReference type="Rhea" id="RHEA-COMP:13728"/>
        <dbReference type="Rhea" id="RHEA-COMP:13733"/>
        <dbReference type="ChEBI" id="CHEBI:15378"/>
        <dbReference type="ChEBI" id="CHEBI:29991"/>
        <dbReference type="ChEBI" id="CHEBI:30616"/>
        <dbReference type="ChEBI" id="CHEBI:43474"/>
        <dbReference type="ChEBI" id="CHEBI:137986"/>
        <dbReference type="ChEBI" id="CHEBI:137990"/>
        <dbReference type="ChEBI" id="CHEBI:456216"/>
        <dbReference type="EC" id="6.3.2.29"/>
    </reaction>
</comment>
<dbReference type="SUPFAM" id="SSF53244">
    <property type="entry name" value="MurD-like peptide ligases, peptide-binding domain"/>
    <property type="match status" value="1"/>
</dbReference>
<organism evidence="16 17">
    <name type="scientific">Clostridium botulinum B2 450</name>
    <dbReference type="NCBI Taxonomy" id="1379739"/>
    <lineage>
        <taxon>Bacteria</taxon>
        <taxon>Bacillati</taxon>
        <taxon>Bacillota</taxon>
        <taxon>Clostridia</taxon>
        <taxon>Eubacteriales</taxon>
        <taxon>Clostridiaceae</taxon>
        <taxon>Clostridium</taxon>
    </lineage>
</organism>
<evidence type="ECO:0000256" key="3">
    <source>
        <dbReference type="ARBA" id="ARBA00009060"/>
    </source>
</evidence>
<evidence type="ECO:0000256" key="1">
    <source>
        <dbReference type="ARBA" id="ARBA00003184"/>
    </source>
</evidence>
<dbReference type="EMBL" id="JXSU01000006">
    <property type="protein sequence ID" value="KIS25114.1"/>
    <property type="molecule type" value="Genomic_DNA"/>
</dbReference>
<reference evidence="16 17" key="1">
    <citation type="submission" date="2014-06" db="EMBL/GenBank/DDBJ databases">
        <title>Genome characterization of distinct group I Clostridium botulinum lineages.</title>
        <authorList>
            <person name="Giordani F."/>
            <person name="Anselmo A."/>
            <person name="Fillo S."/>
            <person name="Palozzi A.M."/>
            <person name="Fortunato A."/>
            <person name="Gentile B."/>
            <person name="Ciammaruconi A."/>
            <person name="Anniballi F."/>
            <person name="De Medici D."/>
            <person name="Lista F."/>
        </authorList>
    </citation>
    <scope>NUCLEOTIDE SEQUENCE [LARGE SCALE GENOMIC DNA]</scope>
    <source>
        <strain evidence="16 17">B2 450</strain>
    </source>
</reference>
<dbReference type="InterPro" id="IPR004101">
    <property type="entry name" value="Mur_ligase_C"/>
</dbReference>
<dbReference type="RefSeq" id="WP_003487920.1">
    <property type="nucleotide sequence ID" value="NZ_JXSU01000006.1"/>
</dbReference>
<evidence type="ECO:0000256" key="11">
    <source>
        <dbReference type="ARBA" id="ARBA00031353"/>
    </source>
</evidence>
<dbReference type="SUPFAM" id="SSF56059">
    <property type="entry name" value="Glutathione synthetase ATP-binding domain-like"/>
    <property type="match status" value="1"/>
</dbReference>
<keyword evidence="8" id="KW-0436">Ligase</keyword>
<protein>
    <recommendedName>
        <fullName evidence="7">Cyanophycin synthetase</fullName>
        <ecNumber evidence="6">6.3.2.29</ecNumber>
        <ecNumber evidence="5">6.3.2.30</ecNumber>
    </recommendedName>
    <alternativeName>
        <fullName evidence="11">Cyanophycin synthase</fullName>
    </alternativeName>
</protein>
<dbReference type="EC" id="6.3.2.30" evidence="5"/>
<comment type="similarity">
    <text evidence="3">In the C-terminal section; belongs to the MurCDEF family.</text>
</comment>